<proteinExistence type="predicted"/>
<evidence type="ECO:0000313" key="2">
    <source>
        <dbReference type="EMBL" id="QGG46964.1"/>
    </source>
</evidence>
<evidence type="ECO:0000256" key="1">
    <source>
        <dbReference type="SAM" id="Phobius"/>
    </source>
</evidence>
<dbReference type="EMBL" id="CP045875">
    <property type="protein sequence ID" value="QGG46964.1"/>
    <property type="molecule type" value="Genomic_DNA"/>
</dbReference>
<accession>A0A5Q2MWP1</accession>
<keyword evidence="1" id="KW-1133">Transmembrane helix</keyword>
<gene>
    <name evidence="2" type="ORF">FTV88_0788</name>
</gene>
<evidence type="ECO:0000313" key="3">
    <source>
        <dbReference type="Proteomes" id="UP000366051"/>
    </source>
</evidence>
<sequence>MSTAGVYGGFYGNDIVALAILIIIIAILGTASCSPLCR</sequence>
<organism evidence="2 3">
    <name type="scientific">Heliorestis convoluta</name>
    <dbReference type="NCBI Taxonomy" id="356322"/>
    <lineage>
        <taxon>Bacteria</taxon>
        <taxon>Bacillati</taxon>
        <taxon>Bacillota</taxon>
        <taxon>Clostridia</taxon>
        <taxon>Eubacteriales</taxon>
        <taxon>Heliobacteriaceae</taxon>
        <taxon>Heliorestis</taxon>
    </lineage>
</organism>
<feature type="transmembrane region" description="Helical" evidence="1">
    <location>
        <begin position="15"/>
        <end position="37"/>
    </location>
</feature>
<keyword evidence="1" id="KW-0472">Membrane</keyword>
<protein>
    <submittedName>
        <fullName evidence="2">Uncharacterized protein</fullName>
    </submittedName>
</protein>
<name>A0A5Q2MWP1_9FIRM</name>
<keyword evidence="1" id="KW-0812">Transmembrane</keyword>
<keyword evidence="3" id="KW-1185">Reference proteome</keyword>
<dbReference type="Proteomes" id="UP000366051">
    <property type="component" value="Chromosome"/>
</dbReference>
<dbReference type="AlphaFoldDB" id="A0A5Q2MWP1"/>
<dbReference type="KEGG" id="hcv:FTV88_0788"/>
<reference evidence="3" key="1">
    <citation type="submission" date="2019-11" db="EMBL/GenBank/DDBJ databases">
        <title>Genome sequence of Heliorestis convoluta strain HH, an alkaliphilic and minimalistic phototrophic bacterium from a soda lake in Egypt.</title>
        <authorList>
            <person name="Dewey E.D."/>
            <person name="Stokes L.M."/>
            <person name="Burchell B.M."/>
            <person name="Shaffer K.N."/>
            <person name="Huntington A.M."/>
            <person name="Baker J.M."/>
            <person name="Nadendla S."/>
            <person name="Giglio M.G."/>
            <person name="Touchman J.W."/>
            <person name="Blankenship R.E."/>
            <person name="Madigan M.T."/>
            <person name="Sattley W.M."/>
        </authorList>
    </citation>
    <scope>NUCLEOTIDE SEQUENCE [LARGE SCALE GENOMIC DNA]</scope>
    <source>
        <strain evidence="3">HH</strain>
    </source>
</reference>